<sequence>MVGGSESHETAAEIEASPPSYEDICPRPMPGTYLLPAQPGLAISGKSYRENEQRLSMSFGFCPDPSNVSLNQDWVAILMVKCHNVPRLMREGFHWDAANVIREEAYVDQDFTFARFRQDRKCWAGTRHYFLKDLQQPPRWIATIEVFALNQTTLFQFKLNKLSRETTKWATANNQSGHQIYHWHRGFPDSWFNVVYDDMPMEGWWPWPKRNQAI</sequence>
<protein>
    <submittedName>
        <fullName evidence="2">Uncharacterized protein</fullName>
    </submittedName>
</protein>
<dbReference type="EMBL" id="VFLP01000012">
    <property type="protein sequence ID" value="TRX96170.1"/>
    <property type="molecule type" value="Genomic_DNA"/>
</dbReference>
<reference evidence="3" key="1">
    <citation type="submission" date="2019-06" db="EMBL/GenBank/DDBJ databases">
        <title>Draft genome sequence of the griseofulvin-producing fungus Xylaria cubensis strain G536.</title>
        <authorList>
            <person name="Mead M.E."/>
            <person name="Raja H.A."/>
            <person name="Steenwyk J.L."/>
            <person name="Knowles S.L."/>
            <person name="Oberlies N.H."/>
            <person name="Rokas A."/>
        </authorList>
    </citation>
    <scope>NUCLEOTIDE SEQUENCE [LARGE SCALE GENOMIC DNA]</scope>
    <source>
        <strain evidence="3">G536</strain>
    </source>
</reference>
<name>A0A553I7I7_9PEZI</name>
<feature type="region of interest" description="Disordered" evidence="1">
    <location>
        <begin position="1"/>
        <end position="21"/>
    </location>
</feature>
<accession>A0A553I7I7</accession>
<comment type="caution">
    <text evidence="2">The sequence shown here is derived from an EMBL/GenBank/DDBJ whole genome shotgun (WGS) entry which is preliminary data.</text>
</comment>
<proteinExistence type="predicted"/>
<evidence type="ECO:0000256" key="1">
    <source>
        <dbReference type="SAM" id="MobiDB-lite"/>
    </source>
</evidence>
<dbReference type="AlphaFoldDB" id="A0A553I7I7"/>
<organism evidence="2 3">
    <name type="scientific">Xylaria flabelliformis</name>
    <dbReference type="NCBI Taxonomy" id="2512241"/>
    <lineage>
        <taxon>Eukaryota</taxon>
        <taxon>Fungi</taxon>
        <taxon>Dikarya</taxon>
        <taxon>Ascomycota</taxon>
        <taxon>Pezizomycotina</taxon>
        <taxon>Sordariomycetes</taxon>
        <taxon>Xylariomycetidae</taxon>
        <taxon>Xylariales</taxon>
        <taxon>Xylariaceae</taxon>
        <taxon>Xylaria</taxon>
    </lineage>
</organism>
<feature type="compositionally biased region" description="Basic and acidic residues" evidence="1">
    <location>
        <begin position="1"/>
        <end position="11"/>
    </location>
</feature>
<evidence type="ECO:0000313" key="3">
    <source>
        <dbReference type="Proteomes" id="UP000319160"/>
    </source>
</evidence>
<dbReference type="Proteomes" id="UP000319160">
    <property type="component" value="Unassembled WGS sequence"/>
</dbReference>
<keyword evidence="3" id="KW-1185">Reference proteome</keyword>
<gene>
    <name evidence="2" type="ORF">FHL15_002894</name>
</gene>
<evidence type="ECO:0000313" key="2">
    <source>
        <dbReference type="EMBL" id="TRX96170.1"/>
    </source>
</evidence>
<dbReference type="OrthoDB" id="4589291at2759"/>